<proteinExistence type="predicted"/>
<evidence type="ECO:0000313" key="1">
    <source>
        <dbReference type="EMBL" id="TFL03573.1"/>
    </source>
</evidence>
<name>A0A5C3QNM4_9AGAR</name>
<dbReference type="Proteomes" id="UP000305067">
    <property type="component" value="Unassembled WGS sequence"/>
</dbReference>
<keyword evidence="2" id="KW-1185">Reference proteome</keyword>
<organism evidence="1 2">
    <name type="scientific">Pterulicium gracile</name>
    <dbReference type="NCBI Taxonomy" id="1884261"/>
    <lineage>
        <taxon>Eukaryota</taxon>
        <taxon>Fungi</taxon>
        <taxon>Dikarya</taxon>
        <taxon>Basidiomycota</taxon>
        <taxon>Agaricomycotina</taxon>
        <taxon>Agaricomycetes</taxon>
        <taxon>Agaricomycetidae</taxon>
        <taxon>Agaricales</taxon>
        <taxon>Pleurotineae</taxon>
        <taxon>Pterulaceae</taxon>
        <taxon>Pterulicium</taxon>
    </lineage>
</organism>
<protein>
    <submittedName>
        <fullName evidence="1">Uncharacterized protein</fullName>
    </submittedName>
</protein>
<accession>A0A5C3QNM4</accession>
<dbReference type="AlphaFoldDB" id="A0A5C3QNM4"/>
<sequence length="217" mass="24415">MCAISPSLSVSSANTVPDHLAWLKTTTVELLIDQEGFRAIRPSFRFVAYSPRSRAFSTLSPGNEVYHDSADFMPSTRQVFHFHYVPFDSGHPTLRRVMVNNDESRDHITRQASLTMKSNSVYVIRGSEQPTSLANSHGASAISSGAPAETSKLRWRFEYRISDRHLDTGRFIEGEKTFIPLTFSCSPMLLHSLQGKKMRLMHVVKKSVVPNLVAEKM</sequence>
<gene>
    <name evidence="1" type="ORF">BDV98DRAFT_504213</name>
</gene>
<evidence type="ECO:0000313" key="2">
    <source>
        <dbReference type="Proteomes" id="UP000305067"/>
    </source>
</evidence>
<dbReference type="OrthoDB" id="3269398at2759"/>
<feature type="non-terminal residue" evidence="1">
    <location>
        <position position="217"/>
    </location>
</feature>
<dbReference type="EMBL" id="ML178820">
    <property type="protein sequence ID" value="TFL03573.1"/>
    <property type="molecule type" value="Genomic_DNA"/>
</dbReference>
<reference evidence="1 2" key="1">
    <citation type="journal article" date="2019" name="Nat. Ecol. Evol.">
        <title>Megaphylogeny resolves global patterns of mushroom evolution.</title>
        <authorList>
            <person name="Varga T."/>
            <person name="Krizsan K."/>
            <person name="Foldi C."/>
            <person name="Dima B."/>
            <person name="Sanchez-Garcia M."/>
            <person name="Sanchez-Ramirez S."/>
            <person name="Szollosi G.J."/>
            <person name="Szarkandi J.G."/>
            <person name="Papp V."/>
            <person name="Albert L."/>
            <person name="Andreopoulos W."/>
            <person name="Angelini C."/>
            <person name="Antonin V."/>
            <person name="Barry K.W."/>
            <person name="Bougher N.L."/>
            <person name="Buchanan P."/>
            <person name="Buyck B."/>
            <person name="Bense V."/>
            <person name="Catcheside P."/>
            <person name="Chovatia M."/>
            <person name="Cooper J."/>
            <person name="Damon W."/>
            <person name="Desjardin D."/>
            <person name="Finy P."/>
            <person name="Geml J."/>
            <person name="Haridas S."/>
            <person name="Hughes K."/>
            <person name="Justo A."/>
            <person name="Karasinski D."/>
            <person name="Kautmanova I."/>
            <person name="Kiss B."/>
            <person name="Kocsube S."/>
            <person name="Kotiranta H."/>
            <person name="LaButti K.M."/>
            <person name="Lechner B.E."/>
            <person name="Liimatainen K."/>
            <person name="Lipzen A."/>
            <person name="Lukacs Z."/>
            <person name="Mihaltcheva S."/>
            <person name="Morgado L.N."/>
            <person name="Niskanen T."/>
            <person name="Noordeloos M.E."/>
            <person name="Ohm R.A."/>
            <person name="Ortiz-Santana B."/>
            <person name="Ovrebo C."/>
            <person name="Racz N."/>
            <person name="Riley R."/>
            <person name="Savchenko A."/>
            <person name="Shiryaev A."/>
            <person name="Soop K."/>
            <person name="Spirin V."/>
            <person name="Szebenyi C."/>
            <person name="Tomsovsky M."/>
            <person name="Tulloss R.E."/>
            <person name="Uehling J."/>
            <person name="Grigoriev I.V."/>
            <person name="Vagvolgyi C."/>
            <person name="Papp T."/>
            <person name="Martin F.M."/>
            <person name="Miettinen O."/>
            <person name="Hibbett D.S."/>
            <person name="Nagy L.G."/>
        </authorList>
    </citation>
    <scope>NUCLEOTIDE SEQUENCE [LARGE SCALE GENOMIC DNA]</scope>
    <source>
        <strain evidence="1 2">CBS 309.79</strain>
    </source>
</reference>